<keyword evidence="3" id="KW-1185">Reference proteome</keyword>
<dbReference type="InterPro" id="IPR025139">
    <property type="entry name" value="DUF4062"/>
</dbReference>
<dbReference type="GeneID" id="77466812"/>
<name>A0ABN5JFF0_FUSVA</name>
<dbReference type="Pfam" id="PF13271">
    <property type="entry name" value="DUF4062"/>
    <property type="match status" value="1"/>
</dbReference>
<dbReference type="RefSeq" id="WP_005949390.1">
    <property type="nucleotide sequence ID" value="NZ_CP028103.1"/>
</dbReference>
<proteinExistence type="predicted"/>
<organism evidence="2 3">
    <name type="scientific">Fusobacterium varium ATCC 27725</name>
    <dbReference type="NCBI Taxonomy" id="469618"/>
    <lineage>
        <taxon>Bacteria</taxon>
        <taxon>Fusobacteriati</taxon>
        <taxon>Fusobacteriota</taxon>
        <taxon>Fusobacteriia</taxon>
        <taxon>Fusobacteriales</taxon>
        <taxon>Fusobacteriaceae</taxon>
        <taxon>Fusobacterium</taxon>
    </lineage>
</organism>
<feature type="domain" description="DUF4062" evidence="1">
    <location>
        <begin position="6"/>
        <end position="88"/>
    </location>
</feature>
<accession>A0ABN5JFF0</accession>
<evidence type="ECO:0000313" key="3">
    <source>
        <dbReference type="Proteomes" id="UP000241238"/>
    </source>
</evidence>
<dbReference type="EMBL" id="CP028103">
    <property type="protein sequence ID" value="AVQ30121.1"/>
    <property type="molecule type" value="Genomic_DNA"/>
</dbReference>
<evidence type="ECO:0000259" key="1">
    <source>
        <dbReference type="Pfam" id="PF13271"/>
    </source>
</evidence>
<evidence type="ECO:0000313" key="2">
    <source>
        <dbReference type="EMBL" id="AVQ30121.1"/>
    </source>
</evidence>
<sequence length="342" mass="39585">MEKRYQVFISSTFQDLQEERKEVMQALLELDCMPAGMELFPAANEDQWSLIKKVIDDSDYYILIVAGRYGSVNEDVGKSYTQMEYEYALEAGKPIIAFLHKEPENILNKYCEKDEDKRKKLEEFKTSIQERLVKYWATPQELGSVVSRSMIKLIKSTPAVGWVKADSIVDEKSVKEIAALQKENLELKNLLELNKTTAPKGSETLAQGKLKQEIRYTFKATDGIYDDTYNGILTPTWDIIFSYIAPYLITGCNDSEFQRYIENFIIHEHEARVSKDKVLKTLGDFRYFKINSQDYQLIKIQLKALGLITLNEKKISSKNINSIWTLTEYGDYYMTQLLAVKK</sequence>
<reference evidence="3" key="1">
    <citation type="journal article" date="2018" name="MSphere">
        <title>Fusobacterium Genomics Using MinION and Illumina Sequencing Enables Genome Completion and Correction.</title>
        <authorList>
            <person name="Todd S.M."/>
            <person name="Settlage R.E."/>
            <person name="Lahmers K.K."/>
            <person name="Slade D.J."/>
        </authorList>
    </citation>
    <scope>NUCLEOTIDE SEQUENCE [LARGE SCALE GENOMIC DNA]</scope>
    <source>
        <strain evidence="3">ATCC 27725</strain>
    </source>
</reference>
<dbReference type="Proteomes" id="UP000241238">
    <property type="component" value="Chromosome"/>
</dbReference>
<protein>
    <submittedName>
        <fullName evidence="2">DUF4062 domain-containing protein</fullName>
    </submittedName>
</protein>
<gene>
    <name evidence="2" type="ORF">C4N18_02330</name>
</gene>